<name>B7G235_PHATC</name>
<dbReference type="Pfam" id="PF01066">
    <property type="entry name" value="CDP-OH_P_transf"/>
    <property type="match status" value="1"/>
</dbReference>
<evidence type="ECO:0000256" key="1">
    <source>
        <dbReference type="ARBA" id="ARBA00004370"/>
    </source>
</evidence>
<reference evidence="7 8" key="1">
    <citation type="journal article" date="2008" name="Nature">
        <title>The Phaeodactylum genome reveals the evolutionary history of diatom genomes.</title>
        <authorList>
            <person name="Bowler C."/>
            <person name="Allen A.E."/>
            <person name="Badger J.H."/>
            <person name="Grimwood J."/>
            <person name="Jabbari K."/>
            <person name="Kuo A."/>
            <person name="Maheswari U."/>
            <person name="Martens C."/>
            <person name="Maumus F."/>
            <person name="Otillar R.P."/>
            <person name="Rayko E."/>
            <person name="Salamov A."/>
            <person name="Vandepoele K."/>
            <person name="Beszteri B."/>
            <person name="Gruber A."/>
            <person name="Heijde M."/>
            <person name="Katinka M."/>
            <person name="Mock T."/>
            <person name="Valentin K."/>
            <person name="Verret F."/>
            <person name="Berges J.A."/>
            <person name="Brownlee C."/>
            <person name="Cadoret J.P."/>
            <person name="Chiovitti A."/>
            <person name="Choi C.J."/>
            <person name="Coesel S."/>
            <person name="De Martino A."/>
            <person name="Detter J.C."/>
            <person name="Durkin C."/>
            <person name="Falciatore A."/>
            <person name="Fournet J."/>
            <person name="Haruta M."/>
            <person name="Huysman M.J."/>
            <person name="Jenkins B.D."/>
            <person name="Jiroutova K."/>
            <person name="Jorgensen R.E."/>
            <person name="Joubert Y."/>
            <person name="Kaplan A."/>
            <person name="Kroger N."/>
            <person name="Kroth P.G."/>
            <person name="La Roche J."/>
            <person name="Lindquist E."/>
            <person name="Lommer M."/>
            <person name="Martin-Jezequel V."/>
            <person name="Lopez P.J."/>
            <person name="Lucas S."/>
            <person name="Mangogna M."/>
            <person name="McGinnis K."/>
            <person name="Medlin L.K."/>
            <person name="Montsant A."/>
            <person name="Oudot-Le Secq M.P."/>
            <person name="Napoli C."/>
            <person name="Obornik M."/>
            <person name="Parker M.S."/>
            <person name="Petit J.L."/>
            <person name="Porcel B.M."/>
            <person name="Poulsen N."/>
            <person name="Robison M."/>
            <person name="Rychlewski L."/>
            <person name="Rynearson T.A."/>
            <person name="Schmutz J."/>
            <person name="Shapiro H."/>
            <person name="Siaut M."/>
            <person name="Stanley M."/>
            <person name="Sussman M.R."/>
            <person name="Taylor A.R."/>
            <person name="Vardi A."/>
            <person name="von Dassow P."/>
            <person name="Vyverman W."/>
            <person name="Willis A."/>
            <person name="Wyrwicz L.S."/>
            <person name="Rokhsar D.S."/>
            <person name="Weissenbach J."/>
            <person name="Armbrust E.V."/>
            <person name="Green B.R."/>
            <person name="Van de Peer Y."/>
            <person name="Grigoriev I.V."/>
        </authorList>
    </citation>
    <scope>NUCLEOTIDE SEQUENCE [LARGE SCALE GENOMIC DNA]</scope>
    <source>
        <strain evidence="7 8">CCAP 1055/1</strain>
    </source>
</reference>
<dbReference type="OrthoDB" id="196717at2759"/>
<dbReference type="InterPro" id="IPR014472">
    <property type="entry name" value="CHOPT"/>
</dbReference>
<dbReference type="Proteomes" id="UP000000759">
    <property type="component" value="Chromosome 12"/>
</dbReference>
<dbReference type="Gene3D" id="1.20.120.1760">
    <property type="match status" value="1"/>
</dbReference>
<dbReference type="InterPro" id="IPR000462">
    <property type="entry name" value="CDP-OH_P_trans"/>
</dbReference>
<dbReference type="GO" id="GO:0008654">
    <property type="term" value="P:phospholipid biosynthetic process"/>
    <property type="evidence" value="ECO:0007669"/>
    <property type="project" value="InterPro"/>
</dbReference>
<feature type="transmembrane region" description="Helical" evidence="6">
    <location>
        <begin position="16"/>
        <end position="32"/>
    </location>
</feature>
<dbReference type="PANTHER" id="PTHR10414:SF37">
    <property type="entry name" value="BB IN A BOXCAR, ISOFORM C"/>
    <property type="match status" value="1"/>
</dbReference>
<accession>B7G235</accession>
<dbReference type="InParanoid" id="B7G235"/>
<keyword evidence="6" id="KW-1133">Transmembrane helix</keyword>
<dbReference type="STRING" id="556484.B7G235"/>
<evidence type="ECO:0000313" key="7">
    <source>
        <dbReference type="EMBL" id="EEC47230.1"/>
    </source>
</evidence>
<keyword evidence="6" id="KW-0812">Transmembrane</keyword>
<organism evidence="7 8">
    <name type="scientific">Phaeodactylum tricornutum (strain CCAP 1055/1)</name>
    <dbReference type="NCBI Taxonomy" id="556484"/>
    <lineage>
        <taxon>Eukaryota</taxon>
        <taxon>Sar</taxon>
        <taxon>Stramenopiles</taxon>
        <taxon>Ochrophyta</taxon>
        <taxon>Bacillariophyta</taxon>
        <taxon>Bacillariophyceae</taxon>
        <taxon>Bacillariophycidae</taxon>
        <taxon>Naviculales</taxon>
        <taxon>Phaeodactylaceae</taxon>
        <taxon>Phaeodactylum</taxon>
    </lineage>
</organism>
<evidence type="ECO:0000256" key="3">
    <source>
        <dbReference type="ARBA" id="ARBA00022679"/>
    </source>
</evidence>
<feature type="transmembrane region" description="Helical" evidence="6">
    <location>
        <begin position="81"/>
        <end position="100"/>
    </location>
</feature>
<evidence type="ECO:0000256" key="2">
    <source>
        <dbReference type="ARBA" id="ARBA00010441"/>
    </source>
</evidence>
<keyword evidence="3 5" id="KW-0808">Transferase</keyword>
<dbReference type="KEGG" id="pti:PHATRDRAFT_37086"/>
<dbReference type="PROSITE" id="PS00379">
    <property type="entry name" value="CDP_ALCOHOL_P_TRANSF"/>
    <property type="match status" value="1"/>
</dbReference>
<evidence type="ECO:0000256" key="5">
    <source>
        <dbReference type="RuleBase" id="RU003750"/>
    </source>
</evidence>
<evidence type="ECO:0000313" key="8">
    <source>
        <dbReference type="Proteomes" id="UP000000759"/>
    </source>
</evidence>
<dbReference type="PaxDb" id="2850-Phatr37086"/>
<dbReference type="AlphaFoldDB" id="B7G235"/>
<dbReference type="RefSeq" id="XP_002181307.1">
    <property type="nucleotide sequence ID" value="XM_002181271.1"/>
</dbReference>
<comment type="similarity">
    <text evidence="2 5">Belongs to the CDP-alcohol phosphatidyltransferase class-I family.</text>
</comment>
<dbReference type="GeneID" id="7202098"/>
<keyword evidence="4 6" id="KW-0472">Membrane</keyword>
<keyword evidence="8" id="KW-1185">Reference proteome</keyword>
<sequence length="226" mass="24993">MWCYAPTLESQKDPPRWVFLLNAIAILLYQTLDNMDGKQARRTGSSSPLGLLFDHGCDAVNSLFGSANWIVAMALNPLHDVSLCFVILFGPYALFYVGTWEEYHTGKLILPIVNGPNEGLIGGALMSLTSYMYGPTFWLQNNWWSEVLAPLLTPILPSFLLTILPESGLRNADLLVLASSVGFFQEISFKILHLLQLYGAHSPSLRYSICGNDDGLNALSYDEGTI</sequence>
<evidence type="ECO:0000256" key="6">
    <source>
        <dbReference type="SAM" id="Phobius"/>
    </source>
</evidence>
<evidence type="ECO:0000256" key="4">
    <source>
        <dbReference type="ARBA" id="ARBA00023136"/>
    </source>
</evidence>
<comment type="subcellular location">
    <subcellularLocation>
        <location evidence="1">Membrane</location>
    </subcellularLocation>
</comment>
<dbReference type="eggNOG" id="KOG2877">
    <property type="taxonomic scope" value="Eukaryota"/>
</dbReference>
<protein>
    <submittedName>
        <fullName evidence="7">Uncharacterized protein</fullName>
    </submittedName>
</protein>
<dbReference type="InterPro" id="IPR043130">
    <property type="entry name" value="CDP-OH_PTrfase_TM_dom"/>
</dbReference>
<dbReference type="GO" id="GO:0016780">
    <property type="term" value="F:phosphotransferase activity, for other substituted phosphate groups"/>
    <property type="evidence" value="ECO:0007669"/>
    <property type="project" value="InterPro"/>
</dbReference>
<dbReference type="PANTHER" id="PTHR10414">
    <property type="entry name" value="ETHANOLAMINEPHOSPHOTRANSFERASE"/>
    <property type="match status" value="1"/>
</dbReference>
<dbReference type="GO" id="GO:0016020">
    <property type="term" value="C:membrane"/>
    <property type="evidence" value="ECO:0007669"/>
    <property type="project" value="UniProtKB-SubCell"/>
</dbReference>
<dbReference type="InterPro" id="IPR048254">
    <property type="entry name" value="CDP_ALCOHOL_P_TRANSF_CS"/>
</dbReference>
<reference evidence="8" key="2">
    <citation type="submission" date="2008-08" db="EMBL/GenBank/DDBJ databases">
        <authorList>
            <consortium name="Diatom Consortium"/>
            <person name="Grigoriev I."/>
            <person name="Grimwood J."/>
            <person name="Kuo A."/>
            <person name="Otillar R.P."/>
            <person name="Salamov A."/>
            <person name="Detter J.C."/>
            <person name="Lindquist E."/>
            <person name="Shapiro H."/>
            <person name="Lucas S."/>
            <person name="Glavina del Rio T."/>
            <person name="Pitluck S."/>
            <person name="Rokhsar D."/>
            <person name="Bowler C."/>
        </authorList>
    </citation>
    <scope>GENOME REANNOTATION</scope>
    <source>
        <strain evidence="8">CCAP 1055/1</strain>
    </source>
</reference>
<proteinExistence type="inferred from homology"/>
<dbReference type="EMBL" id="CM000614">
    <property type="protein sequence ID" value="EEC47230.1"/>
    <property type="molecule type" value="Genomic_DNA"/>
</dbReference>
<gene>
    <name evidence="7" type="ORF">PHATRDRAFT_37086</name>
</gene>